<evidence type="ECO:0000256" key="7">
    <source>
        <dbReference type="ARBA" id="ARBA00022801"/>
    </source>
</evidence>
<feature type="domain" description="Fungal lipase-type" evidence="16">
    <location>
        <begin position="509"/>
        <end position="662"/>
    </location>
</feature>
<evidence type="ECO:0000256" key="13">
    <source>
        <dbReference type="ARBA" id="ARBA00024531"/>
    </source>
</evidence>
<comment type="catalytic activity">
    <reaction evidence="13">
        <text>a 1,2-diacyl-sn-glycerol + H2O = a 2-acylglycerol + a fatty acid + H(+)</text>
        <dbReference type="Rhea" id="RHEA:33275"/>
        <dbReference type="ChEBI" id="CHEBI:15377"/>
        <dbReference type="ChEBI" id="CHEBI:15378"/>
        <dbReference type="ChEBI" id="CHEBI:17389"/>
        <dbReference type="ChEBI" id="CHEBI:17815"/>
        <dbReference type="ChEBI" id="CHEBI:28868"/>
        <dbReference type="EC" id="3.1.1.116"/>
    </reaction>
    <physiologicalReaction direction="left-to-right" evidence="13">
        <dbReference type="Rhea" id="RHEA:33276"/>
    </physiologicalReaction>
</comment>
<dbReference type="Pfam" id="PF01764">
    <property type="entry name" value="Lipase_3"/>
    <property type="match status" value="1"/>
</dbReference>
<feature type="compositionally biased region" description="Polar residues" evidence="15">
    <location>
        <begin position="329"/>
        <end position="341"/>
    </location>
</feature>
<sequence>MVVKIDSSQLTVSRQPIDESSETVLPEHIASCITFTSLAARLSLRCSSLLIEAIFEAAKYGTSVSLGMPKQVLTNALSVAGRSESPSFKDVQIKGLLQVLEKYTTLGIYVVHSTFSLAELFAIAGLQLTAKAIKNGLQGAEESVRLIDGIFGSNQTSRAIAAIVTLVHREIMHDPEFELAKIGKLAILAGLTKALTAFAMLQNVTYKRMMKQVKITVLWQGFVTEEAQPSSQAREAVKRGSPPRLEVNHDKIIREMEEIIASQKRRSSGESTIKHTAPFRLPPEILERSKAVTYMSSKSLTVALTDDNRRPSSSANDLSFELGKENQQNDKNAMSNSNDNNIMPPETIGPTKLTHWQIGSVDANEKDTPPSDVVCRGPVMDLTHTFSGYTKTPLTMMYTRNSLRLDNNQCQFPSDHIVSNIARFMRYSSAAYGESFMRILGIGNIPDNLSSTSHPHHPNHRAFAHHTNISVDDILLSSYTDYSVFDMNHPSIHALVHYIAVDHTSKSVVLTCRGTLGLSDVLTDLTCGYTEFPLPTDNTRVYKAHSGMLNAAKLLAEKSGKVYQAISEGLRHFPGYGLVLCGHSLGAGVASLLGVLWSEETLQSTGSSRFVTSISSGLPTGRPIHCYAYAPPCCMSLELSEYCGRGLTTSIVHGYDVVSSLSIGLLKDFKNVAMSLHRESNITDEIVGKIIGRYHRHATITTEKGEDDSGTPSEDEQWFWALIKTMRADMCADKLYPPSTIYHIESVLQPSTSTQTSKIHKVTFSRCDDVQARFSEIVFSRTMFMDHSPNMYEDVIEKLRQGYFGETSNNKS</sequence>
<dbReference type="InterPro" id="IPR052214">
    <property type="entry name" value="DAG_Lipase-Related"/>
</dbReference>
<dbReference type="GO" id="GO:0005886">
    <property type="term" value="C:plasma membrane"/>
    <property type="evidence" value="ECO:0007669"/>
    <property type="project" value="UniProtKB-SubCell"/>
</dbReference>
<dbReference type="GO" id="GO:0019369">
    <property type="term" value="P:arachidonate metabolic process"/>
    <property type="evidence" value="ECO:0007669"/>
    <property type="project" value="TreeGrafter"/>
</dbReference>
<comment type="cofactor">
    <cofactor evidence="1">
        <name>Ca(2+)</name>
        <dbReference type="ChEBI" id="CHEBI:29108"/>
    </cofactor>
</comment>
<dbReference type="InterPro" id="IPR029058">
    <property type="entry name" value="AB_hydrolase_fold"/>
</dbReference>
<keyword evidence="3" id="KW-1003">Cell membrane</keyword>
<protein>
    <recommendedName>
        <fullName evidence="14">sn-1-specific diacylglycerol lipase</fullName>
        <ecNumber evidence="14">3.1.1.116</ecNumber>
    </recommendedName>
</protein>
<reference evidence="17" key="1">
    <citation type="submission" date="2020-01" db="EMBL/GenBank/DDBJ databases">
        <title>Genome Sequencing of Three Apophysomyces-Like Fungal Strains Confirms a Novel Fungal Genus in the Mucoromycota with divergent Burkholderia-like Endosymbiotic Bacteria.</title>
        <authorList>
            <person name="Stajich J.E."/>
            <person name="Macias A.M."/>
            <person name="Carter-House D."/>
            <person name="Lovett B."/>
            <person name="Kasson L.R."/>
            <person name="Berry K."/>
            <person name="Grigoriev I."/>
            <person name="Chang Y."/>
            <person name="Spatafora J."/>
            <person name="Kasson M.T."/>
        </authorList>
    </citation>
    <scope>NUCLEOTIDE SEQUENCE</scope>
    <source>
        <strain evidence="17">NRRL A-21654</strain>
    </source>
</reference>
<name>A0A8H7BXG7_9FUNG</name>
<evidence type="ECO:0000256" key="10">
    <source>
        <dbReference type="ARBA" id="ARBA00022989"/>
    </source>
</evidence>
<evidence type="ECO:0000256" key="1">
    <source>
        <dbReference type="ARBA" id="ARBA00001913"/>
    </source>
</evidence>
<comment type="caution">
    <text evidence="17">The sequence shown here is derived from an EMBL/GenBank/DDBJ whole genome shotgun (WGS) entry which is preliminary data.</text>
</comment>
<evidence type="ECO:0000256" key="4">
    <source>
        <dbReference type="ARBA" id="ARBA00022553"/>
    </source>
</evidence>
<dbReference type="PANTHER" id="PTHR45792">
    <property type="entry name" value="DIACYLGLYCEROL LIPASE HOMOLOG-RELATED"/>
    <property type="match status" value="1"/>
</dbReference>
<evidence type="ECO:0000256" key="12">
    <source>
        <dbReference type="ARBA" id="ARBA00023136"/>
    </source>
</evidence>
<evidence type="ECO:0000313" key="18">
    <source>
        <dbReference type="Proteomes" id="UP000605846"/>
    </source>
</evidence>
<keyword evidence="10" id="KW-1133">Transmembrane helix</keyword>
<organism evidence="17 18">
    <name type="scientific">Apophysomyces ossiformis</name>
    <dbReference type="NCBI Taxonomy" id="679940"/>
    <lineage>
        <taxon>Eukaryota</taxon>
        <taxon>Fungi</taxon>
        <taxon>Fungi incertae sedis</taxon>
        <taxon>Mucoromycota</taxon>
        <taxon>Mucoromycotina</taxon>
        <taxon>Mucoromycetes</taxon>
        <taxon>Mucorales</taxon>
        <taxon>Mucorineae</taxon>
        <taxon>Mucoraceae</taxon>
        <taxon>Apophysomyces</taxon>
    </lineage>
</organism>
<accession>A0A8H7BXG7</accession>
<keyword evidence="18" id="KW-1185">Reference proteome</keyword>
<gene>
    <name evidence="17" type="ORF">EC973_004800</name>
</gene>
<keyword evidence="6" id="KW-0479">Metal-binding</keyword>
<evidence type="ECO:0000256" key="6">
    <source>
        <dbReference type="ARBA" id="ARBA00022723"/>
    </source>
</evidence>
<evidence type="ECO:0000256" key="14">
    <source>
        <dbReference type="ARBA" id="ARBA00026104"/>
    </source>
</evidence>
<keyword evidence="12" id="KW-0472">Membrane</keyword>
<evidence type="ECO:0000256" key="11">
    <source>
        <dbReference type="ARBA" id="ARBA00023098"/>
    </source>
</evidence>
<dbReference type="CDD" id="cd00519">
    <property type="entry name" value="Lipase_3"/>
    <property type="match status" value="1"/>
</dbReference>
<keyword evidence="5" id="KW-0812">Transmembrane</keyword>
<keyword evidence="9" id="KW-0442">Lipid degradation</keyword>
<dbReference type="Proteomes" id="UP000605846">
    <property type="component" value="Unassembled WGS sequence"/>
</dbReference>
<dbReference type="EMBL" id="JABAYA010000027">
    <property type="protein sequence ID" value="KAF7729270.1"/>
    <property type="molecule type" value="Genomic_DNA"/>
</dbReference>
<evidence type="ECO:0000259" key="16">
    <source>
        <dbReference type="Pfam" id="PF01764"/>
    </source>
</evidence>
<dbReference type="EC" id="3.1.1.116" evidence="14"/>
<keyword evidence="4" id="KW-0597">Phosphoprotein</keyword>
<dbReference type="GO" id="GO:0046872">
    <property type="term" value="F:metal ion binding"/>
    <property type="evidence" value="ECO:0007669"/>
    <property type="project" value="UniProtKB-KW"/>
</dbReference>
<dbReference type="GO" id="GO:0046340">
    <property type="term" value="P:diacylglycerol catabolic process"/>
    <property type="evidence" value="ECO:0007669"/>
    <property type="project" value="TreeGrafter"/>
</dbReference>
<comment type="subcellular location">
    <subcellularLocation>
        <location evidence="2">Cell membrane</location>
        <topology evidence="2">Multi-pass membrane protein</topology>
    </subcellularLocation>
</comment>
<dbReference type="AlphaFoldDB" id="A0A8H7BXG7"/>
<dbReference type="Gene3D" id="3.40.50.1820">
    <property type="entry name" value="alpha/beta hydrolase"/>
    <property type="match status" value="1"/>
</dbReference>
<dbReference type="GO" id="GO:0016298">
    <property type="term" value="F:lipase activity"/>
    <property type="evidence" value="ECO:0007669"/>
    <property type="project" value="TreeGrafter"/>
</dbReference>
<dbReference type="OrthoDB" id="438440at2759"/>
<dbReference type="PANTHER" id="PTHR45792:SF7">
    <property type="entry name" value="PUTATIVE (AFU_ORTHOLOGUE AFUA_6G02710)-RELATED"/>
    <property type="match status" value="1"/>
</dbReference>
<evidence type="ECO:0000256" key="15">
    <source>
        <dbReference type="SAM" id="MobiDB-lite"/>
    </source>
</evidence>
<keyword evidence="7" id="KW-0378">Hydrolase</keyword>
<evidence type="ECO:0000256" key="9">
    <source>
        <dbReference type="ARBA" id="ARBA00022963"/>
    </source>
</evidence>
<evidence type="ECO:0000256" key="8">
    <source>
        <dbReference type="ARBA" id="ARBA00022837"/>
    </source>
</evidence>
<feature type="region of interest" description="Disordered" evidence="15">
    <location>
        <begin position="305"/>
        <end position="351"/>
    </location>
</feature>
<evidence type="ECO:0000256" key="2">
    <source>
        <dbReference type="ARBA" id="ARBA00004651"/>
    </source>
</evidence>
<keyword evidence="8" id="KW-0106">Calcium</keyword>
<dbReference type="InterPro" id="IPR002921">
    <property type="entry name" value="Fungal_lipase-type"/>
</dbReference>
<evidence type="ECO:0000256" key="5">
    <source>
        <dbReference type="ARBA" id="ARBA00022692"/>
    </source>
</evidence>
<evidence type="ECO:0000313" key="17">
    <source>
        <dbReference type="EMBL" id="KAF7729270.1"/>
    </source>
</evidence>
<dbReference type="SUPFAM" id="SSF53474">
    <property type="entry name" value="alpha/beta-Hydrolases"/>
    <property type="match status" value="1"/>
</dbReference>
<proteinExistence type="predicted"/>
<keyword evidence="11" id="KW-0443">Lipid metabolism</keyword>
<evidence type="ECO:0000256" key="3">
    <source>
        <dbReference type="ARBA" id="ARBA00022475"/>
    </source>
</evidence>